<feature type="region of interest" description="Disordered" evidence="1">
    <location>
        <begin position="350"/>
        <end position="389"/>
    </location>
</feature>
<dbReference type="Proteomes" id="UP000243876">
    <property type="component" value="Unassembled WGS sequence"/>
</dbReference>
<dbReference type="Gene3D" id="3.30.1240.10">
    <property type="match status" value="1"/>
</dbReference>
<dbReference type="Gene3D" id="3.40.50.1000">
    <property type="entry name" value="HAD superfamily/HAD-like"/>
    <property type="match status" value="1"/>
</dbReference>
<evidence type="ECO:0000313" key="3">
    <source>
        <dbReference type="Proteomes" id="UP000243876"/>
    </source>
</evidence>
<dbReference type="Pfam" id="PF08282">
    <property type="entry name" value="Hydrolase_3"/>
    <property type="match status" value="1"/>
</dbReference>
<dbReference type="EMBL" id="CENE01000006">
    <property type="protein sequence ID" value="CEQ40372.1"/>
    <property type="molecule type" value="Genomic_DNA"/>
</dbReference>
<dbReference type="SUPFAM" id="SSF56784">
    <property type="entry name" value="HAD-like"/>
    <property type="match status" value="1"/>
</dbReference>
<evidence type="ECO:0000256" key="1">
    <source>
        <dbReference type="SAM" id="MobiDB-lite"/>
    </source>
</evidence>
<proteinExistence type="predicted"/>
<name>A0A0D6EK35_SPOSA</name>
<dbReference type="InterPro" id="IPR036412">
    <property type="entry name" value="HAD-like_sf"/>
</dbReference>
<feature type="region of interest" description="Disordered" evidence="1">
    <location>
        <begin position="1"/>
        <end position="53"/>
    </location>
</feature>
<organism evidence="2 3">
    <name type="scientific">Sporidiobolus salmonicolor</name>
    <name type="common">Yeast-like fungus</name>
    <name type="synonym">Sporobolomyces salmonicolor</name>
    <dbReference type="NCBI Taxonomy" id="5005"/>
    <lineage>
        <taxon>Eukaryota</taxon>
        <taxon>Fungi</taxon>
        <taxon>Dikarya</taxon>
        <taxon>Basidiomycota</taxon>
        <taxon>Pucciniomycotina</taxon>
        <taxon>Microbotryomycetes</taxon>
        <taxon>Sporidiobolales</taxon>
        <taxon>Sporidiobolaceae</taxon>
        <taxon>Sporobolomyces</taxon>
    </lineage>
</organism>
<feature type="region of interest" description="Disordered" evidence="1">
    <location>
        <begin position="225"/>
        <end position="244"/>
    </location>
</feature>
<feature type="compositionally biased region" description="Low complexity" evidence="1">
    <location>
        <begin position="1"/>
        <end position="19"/>
    </location>
</feature>
<dbReference type="InterPro" id="IPR023214">
    <property type="entry name" value="HAD_sf"/>
</dbReference>
<evidence type="ECO:0000313" key="2">
    <source>
        <dbReference type="EMBL" id="CEQ40372.1"/>
    </source>
</evidence>
<dbReference type="OrthoDB" id="27226at2759"/>
<keyword evidence="3" id="KW-1185">Reference proteome</keyword>
<gene>
    <name evidence="2" type="primary">SPOSA6832_01956</name>
</gene>
<feature type="region of interest" description="Disordered" evidence="1">
    <location>
        <begin position="72"/>
        <end position="114"/>
    </location>
</feature>
<protein>
    <submittedName>
        <fullName evidence="2">SPOSA6832_01956-mRNA-1:cds</fullName>
    </submittedName>
</protein>
<accession>A0A0D6EK35</accession>
<feature type="compositionally biased region" description="Basic and acidic residues" evidence="1">
    <location>
        <begin position="93"/>
        <end position="110"/>
    </location>
</feature>
<feature type="non-terminal residue" evidence="2">
    <location>
        <position position="1"/>
    </location>
</feature>
<reference evidence="3" key="1">
    <citation type="submission" date="2015-02" db="EMBL/GenBank/DDBJ databases">
        <authorList>
            <person name="Gon?alves P."/>
        </authorList>
    </citation>
    <scope>NUCLEOTIDE SEQUENCE [LARGE SCALE GENOMIC DNA]</scope>
</reference>
<sequence>MSSGFRSAASSFGAADSARPSPMSSPWDTPLATPFESPATTPGGSPAQRPFDKNRIPRAEDIHMILSDGESLLLQDPTRRHPFHRQARAPPDYQERDPLHPRNPPRDPYHPGHGQATAVVDLVQQLGVEEWPAACMHGAIIYDKDRNVEQSMSLDPHFVRDVSRLMRQHNKSTFLYVADSVAMVSKEEGGSKDWEQVTRGFDPVVNDERDTDFMKRVLKGKEKIGKVNVPPHGRGARSGVRRTDREVVPRGRLQDHSCPPLHHRDRCRGCRQVGCARLLLRQVQHQARKRYHVRRRRERVSAVCSRHPATRSTWPMPWRSPVSPRSTPLARISAFYPFLFRRSLDESTDQPFLLQRGRRGPVPRQDLPPRAGRSGRRTGRRAPQAARPVARDLFSPRLGRLPLNLLSPHMYIVTTSRPMSIQAT</sequence>
<dbReference type="AlphaFoldDB" id="A0A0D6EK35"/>